<protein>
    <recommendedName>
        <fullName evidence="7">Putative NAD(P)H nitroreductase</fullName>
        <ecNumber evidence="7">1.-.-.-</ecNumber>
    </recommendedName>
</protein>
<evidence type="ECO:0000313" key="11">
    <source>
        <dbReference type="Proteomes" id="UP000227088"/>
    </source>
</evidence>
<evidence type="ECO:0000259" key="9">
    <source>
        <dbReference type="Pfam" id="PF00881"/>
    </source>
</evidence>
<evidence type="ECO:0000256" key="3">
    <source>
        <dbReference type="ARBA" id="ARBA00022643"/>
    </source>
</evidence>
<feature type="domain" description="Nitroreductase" evidence="9">
    <location>
        <begin position="7"/>
        <end position="164"/>
    </location>
</feature>
<keyword evidence="4 7" id="KW-0521">NADP</keyword>
<comment type="caution">
    <text evidence="10">The sequence shown here is derived from an EMBL/GenBank/DDBJ whole genome shotgun (WGS) entry which is preliminary data.</text>
</comment>
<proteinExistence type="inferred from homology"/>
<dbReference type="InterPro" id="IPR029479">
    <property type="entry name" value="Nitroreductase"/>
</dbReference>
<evidence type="ECO:0000256" key="5">
    <source>
        <dbReference type="ARBA" id="ARBA00023002"/>
    </source>
</evidence>
<evidence type="ECO:0000256" key="2">
    <source>
        <dbReference type="ARBA" id="ARBA00022630"/>
    </source>
</evidence>
<dbReference type="Pfam" id="PF00881">
    <property type="entry name" value="Nitroreductase"/>
    <property type="match status" value="1"/>
</dbReference>
<dbReference type="InterPro" id="IPR052530">
    <property type="entry name" value="NAD(P)H_nitroreductase"/>
</dbReference>
<accession>A0A1Y5I054</accession>
<dbReference type="PIRSF" id="PIRSF000232">
    <property type="entry name" value="YdjA"/>
    <property type="match status" value="1"/>
</dbReference>
<comment type="cofactor">
    <cofactor evidence="8">
        <name>FMN</name>
        <dbReference type="ChEBI" id="CHEBI:58210"/>
    </cofactor>
    <text evidence="8">Binds 1 FMN per subunit.</text>
</comment>
<dbReference type="Proteomes" id="UP000227088">
    <property type="component" value="Unassembled WGS sequence"/>
</dbReference>
<keyword evidence="6 7" id="KW-0520">NAD</keyword>
<dbReference type="AlphaFoldDB" id="A0A1Y5I054"/>
<dbReference type="InterPro" id="IPR000415">
    <property type="entry name" value="Nitroreductase-like"/>
</dbReference>
<dbReference type="EMBL" id="MABE01000058">
    <property type="protein sequence ID" value="OUS41433.1"/>
    <property type="molecule type" value="Genomic_DNA"/>
</dbReference>
<dbReference type="InterPro" id="IPR026021">
    <property type="entry name" value="YdjA-like"/>
</dbReference>
<dbReference type="PANTHER" id="PTHR43821:SF1">
    <property type="entry name" value="NAD(P)H NITROREDUCTASE YDJA-RELATED"/>
    <property type="match status" value="1"/>
</dbReference>
<dbReference type="Gene3D" id="3.40.109.10">
    <property type="entry name" value="NADH Oxidase"/>
    <property type="match status" value="1"/>
</dbReference>
<sequence>MEAITAITERVSVAQLTGPGPSDTQLDTLYQAAFRAPDHAWIRPWRYLTVKGDGLASLGDVFAEAGLMADSALGEDKITKLKKMPQRAPVMIIAIANIQPHAKVPAVEQRLAVGAGIQNIVTAAYALGLGAIWRTGEMAYNGHVKASLGLQDNEEILGFIYLGHVNCKLKQPPVLEKADFVQDWPIKASD</sequence>
<evidence type="ECO:0000256" key="7">
    <source>
        <dbReference type="PIRNR" id="PIRNR000232"/>
    </source>
</evidence>
<organism evidence="10 11">
    <name type="scientific">Oleispira antarctica</name>
    <dbReference type="NCBI Taxonomy" id="188908"/>
    <lineage>
        <taxon>Bacteria</taxon>
        <taxon>Pseudomonadati</taxon>
        <taxon>Pseudomonadota</taxon>
        <taxon>Gammaproteobacteria</taxon>
        <taxon>Oceanospirillales</taxon>
        <taxon>Oceanospirillaceae</taxon>
        <taxon>Oleispira</taxon>
    </lineage>
</organism>
<gene>
    <name evidence="10" type="ORF">A9R00_00945</name>
</gene>
<evidence type="ECO:0000256" key="1">
    <source>
        <dbReference type="ARBA" id="ARBA00007118"/>
    </source>
</evidence>
<evidence type="ECO:0000256" key="4">
    <source>
        <dbReference type="ARBA" id="ARBA00022857"/>
    </source>
</evidence>
<dbReference type="GO" id="GO:0016491">
    <property type="term" value="F:oxidoreductase activity"/>
    <property type="evidence" value="ECO:0007669"/>
    <property type="project" value="UniProtKB-UniRule"/>
</dbReference>
<keyword evidence="2 7" id="KW-0285">Flavoprotein</keyword>
<evidence type="ECO:0000313" key="10">
    <source>
        <dbReference type="EMBL" id="OUS41433.1"/>
    </source>
</evidence>
<name>A0A1Y5I054_OLEAN</name>
<feature type="binding site" description="in other chain" evidence="8">
    <location>
        <begin position="133"/>
        <end position="135"/>
    </location>
    <ligand>
        <name>FMN</name>
        <dbReference type="ChEBI" id="CHEBI:58210"/>
        <note>ligand shared between dimeric partners</note>
    </ligand>
</feature>
<dbReference type="PANTHER" id="PTHR43821">
    <property type="entry name" value="NAD(P)H NITROREDUCTASE YDJA-RELATED"/>
    <property type="match status" value="1"/>
</dbReference>
<keyword evidence="3 7" id="KW-0288">FMN</keyword>
<feature type="binding site" evidence="8">
    <location>
        <position position="39"/>
    </location>
    <ligand>
        <name>FMN</name>
        <dbReference type="ChEBI" id="CHEBI:58210"/>
        <note>ligand shared between dimeric partners</note>
    </ligand>
</feature>
<dbReference type="CDD" id="cd02135">
    <property type="entry name" value="YdjA-like"/>
    <property type="match status" value="1"/>
</dbReference>
<evidence type="ECO:0000256" key="6">
    <source>
        <dbReference type="ARBA" id="ARBA00023027"/>
    </source>
</evidence>
<dbReference type="SUPFAM" id="SSF55469">
    <property type="entry name" value="FMN-dependent nitroreductase-like"/>
    <property type="match status" value="1"/>
</dbReference>
<reference evidence="11" key="1">
    <citation type="journal article" date="2017" name="Proc. Natl. Acad. Sci. U.S.A.">
        <title>Simulation of Deepwater Horizon oil plume reveals substrate specialization within a complex community of hydrocarbon degraders.</title>
        <authorList>
            <person name="Hu P."/>
            <person name="Dubinsky E.A."/>
            <person name="Probst A.J."/>
            <person name="Wang J."/>
            <person name="Sieber C.M.K."/>
            <person name="Tom L.M."/>
            <person name="Gardinali P."/>
            <person name="Banfield J.F."/>
            <person name="Atlas R.M."/>
            <person name="Andersen G.L."/>
        </authorList>
    </citation>
    <scope>NUCLEOTIDE SEQUENCE [LARGE SCALE GENOMIC DNA]</scope>
</reference>
<feature type="binding site" evidence="8">
    <location>
        <position position="35"/>
    </location>
    <ligand>
        <name>FMN</name>
        <dbReference type="ChEBI" id="CHEBI:58210"/>
        <note>ligand shared between dimeric partners</note>
    </ligand>
</feature>
<evidence type="ECO:0000256" key="8">
    <source>
        <dbReference type="PIRSR" id="PIRSR000232-1"/>
    </source>
</evidence>
<comment type="similarity">
    <text evidence="1 7">Belongs to the nitroreductase family.</text>
</comment>
<keyword evidence="5 7" id="KW-0560">Oxidoreductase</keyword>
<dbReference type="EC" id="1.-.-.-" evidence="7"/>
<feature type="binding site" description="in other chain" evidence="8">
    <location>
        <begin position="10"/>
        <end position="12"/>
    </location>
    <ligand>
        <name>FMN</name>
        <dbReference type="ChEBI" id="CHEBI:58210"/>
        <note>ligand shared between dimeric partners</note>
    </ligand>
</feature>